<feature type="region of interest" description="Disordered" evidence="4">
    <location>
        <begin position="627"/>
        <end position="677"/>
    </location>
</feature>
<dbReference type="PANTHER" id="PTHR22731:SF3">
    <property type="entry name" value="RIBONUCLEASES P_MRP PROTEIN SUBUNIT POP1"/>
    <property type="match status" value="1"/>
</dbReference>
<dbReference type="InterPro" id="IPR009723">
    <property type="entry name" value="Pop1_N"/>
</dbReference>
<feature type="compositionally biased region" description="Polar residues" evidence="4">
    <location>
        <begin position="658"/>
        <end position="672"/>
    </location>
</feature>
<dbReference type="SUPFAM" id="SSF103025">
    <property type="entry name" value="Folate-binding domain"/>
    <property type="match status" value="1"/>
</dbReference>
<feature type="region of interest" description="Disordered" evidence="4">
    <location>
        <begin position="103"/>
        <end position="139"/>
    </location>
</feature>
<comment type="subcellular location">
    <subcellularLocation>
        <location evidence="1">Nucleus</location>
    </subcellularLocation>
</comment>
<dbReference type="GO" id="GO:0005655">
    <property type="term" value="C:nucleolar ribonuclease P complex"/>
    <property type="evidence" value="ECO:0007669"/>
    <property type="project" value="InterPro"/>
</dbReference>
<evidence type="ECO:0000256" key="2">
    <source>
        <dbReference type="ARBA" id="ARBA00022694"/>
    </source>
</evidence>
<feature type="domain" description="Pop1 N-terminal" evidence="5">
    <location>
        <begin position="53"/>
        <end position="128"/>
    </location>
</feature>
<evidence type="ECO:0000256" key="3">
    <source>
        <dbReference type="ARBA" id="ARBA00023242"/>
    </source>
</evidence>
<evidence type="ECO:0000259" key="5">
    <source>
        <dbReference type="Pfam" id="PF06978"/>
    </source>
</evidence>
<feature type="compositionally biased region" description="Basic and acidic residues" evidence="4">
    <location>
        <begin position="627"/>
        <end position="652"/>
    </location>
</feature>
<evidence type="ECO:0000259" key="6">
    <source>
        <dbReference type="Pfam" id="PF08170"/>
    </source>
</evidence>
<keyword evidence="9" id="KW-1185">Reference proteome</keyword>
<dbReference type="EMBL" id="CAJVQA010001885">
    <property type="protein sequence ID" value="CAG8529833.1"/>
    <property type="molecule type" value="Genomic_DNA"/>
</dbReference>
<dbReference type="GO" id="GO:0001682">
    <property type="term" value="P:tRNA 5'-leader removal"/>
    <property type="evidence" value="ECO:0007669"/>
    <property type="project" value="InterPro"/>
</dbReference>
<feature type="domain" description="POPLD" evidence="6">
    <location>
        <begin position="519"/>
        <end position="608"/>
    </location>
</feature>
<evidence type="ECO:0000313" key="9">
    <source>
        <dbReference type="Proteomes" id="UP000789759"/>
    </source>
</evidence>
<dbReference type="Proteomes" id="UP000789759">
    <property type="component" value="Unassembled WGS sequence"/>
</dbReference>
<evidence type="ECO:0000259" key="7">
    <source>
        <dbReference type="Pfam" id="PF22770"/>
    </source>
</evidence>
<dbReference type="InterPro" id="IPR012590">
    <property type="entry name" value="POPLD_dom"/>
</dbReference>
<evidence type="ECO:0000313" key="8">
    <source>
        <dbReference type="EMBL" id="CAG8529833.1"/>
    </source>
</evidence>
<dbReference type="InterPro" id="IPR039182">
    <property type="entry name" value="Pop1"/>
</dbReference>
<proteinExistence type="predicted"/>
<dbReference type="AlphaFoldDB" id="A0A9N9AI56"/>
<accession>A0A9N9AI56</accession>
<dbReference type="InterPro" id="IPR055079">
    <property type="entry name" value="POP1_C"/>
</dbReference>
<dbReference type="OrthoDB" id="442863at2759"/>
<protein>
    <submittedName>
        <fullName evidence="8">3869_t:CDS:1</fullName>
    </submittedName>
</protein>
<feature type="compositionally biased region" description="Basic and acidic residues" evidence="4">
    <location>
        <begin position="1"/>
        <end position="15"/>
    </location>
</feature>
<comment type="caution">
    <text evidence="8">The sequence shown here is derived from an EMBL/GenBank/DDBJ whole genome shotgun (WGS) entry which is preliminary data.</text>
</comment>
<dbReference type="GO" id="GO:0000172">
    <property type="term" value="C:ribonuclease MRP complex"/>
    <property type="evidence" value="ECO:0007669"/>
    <property type="project" value="InterPro"/>
</dbReference>
<evidence type="ECO:0000256" key="4">
    <source>
        <dbReference type="SAM" id="MobiDB-lite"/>
    </source>
</evidence>
<dbReference type="InterPro" id="IPR027266">
    <property type="entry name" value="TrmE/GcvT-like"/>
</dbReference>
<keyword evidence="2" id="KW-0819">tRNA processing</keyword>
<dbReference type="Pfam" id="PF22770">
    <property type="entry name" value="POP1_C"/>
    <property type="match status" value="1"/>
</dbReference>
<feature type="domain" description="POP1 C-terminal" evidence="7">
    <location>
        <begin position="785"/>
        <end position="846"/>
    </location>
</feature>
<sequence length="852" mass="97053">MSKRDNNKDDQLSARDKKRAKTRAARTIDTFGGSSNDINVANYAPRTINAIDFAEARAFEINAMNDALERARKTRNTNVIQCLPRHLRRRAASHNVKRLPVRLRKQATDEMMKDNTAPKNPNRRKKRRPGSLADEYKRRQGTKRWLETHIWHAKRMKMTELWGHKLAEYPNEKSIKSSYKASQHLSIIHDASYFGWIQISGSQSVIIKLLNSVTDPSLPSIGSERYLNGKRQCSTFLYHYLMYPTHTIAPVNLMWKPTSIIDTSAEDNKVTRHVLIWIHGCAFDEAFEALNIAIETMELQYEISISNLQDELLMFELTGPRSTALLQEVLDIADGASTCSASGFNIESSLAISTSVNPDTEILEVKKACINSEAHKAWTTLRDLRSSASLPPGVVLGLTVFDPRLRFPKKVPPRTSQISPSSSVALQNLLVNWPDNIANCDIWDEKCRIHLKTNKIGEGELNKRRSELLVPGQKLIPKYKDSLIPILLIQRDGLITTINKSNNEIDSKKNNSSPEYNSGWNIIIPSGWGMDFWKSFVFAGAWVGGLRERHSNHFESGMQCFPYDFPGARSYNLYSKQQKEKHEQEYLKKPPAKRVNYKKLQVTCPFEPGFEALVGIENVNEEKDEIKEEKEVIEGNIDKMDEDNTKEMKNEGEENTTDNKPQSGTQHDSNIIETGKQKDTPRIGIKLVVEQKLWLLRGAKNIKLLEKYCITTCPDGVEEFLTKLKAQIRDTFAKRVISLLPEYIDSWSLEQALVNVRVNLLARGCPRWNAIIYKIGKGDAYQKWEKKIKKNDDGNKDLLNDELDDKEIPCADDIIGYITTSQFSFSQGHGFGIGCCSVVKCLEMIKVERRYI</sequence>
<evidence type="ECO:0000256" key="1">
    <source>
        <dbReference type="ARBA" id="ARBA00004123"/>
    </source>
</evidence>
<dbReference type="Gene3D" id="3.30.1360.120">
    <property type="entry name" value="Probable tRNA modification gtpase trme, domain 1"/>
    <property type="match status" value="1"/>
</dbReference>
<organism evidence="8 9">
    <name type="scientific">Cetraspora pellucida</name>
    <dbReference type="NCBI Taxonomy" id="1433469"/>
    <lineage>
        <taxon>Eukaryota</taxon>
        <taxon>Fungi</taxon>
        <taxon>Fungi incertae sedis</taxon>
        <taxon>Mucoromycota</taxon>
        <taxon>Glomeromycotina</taxon>
        <taxon>Glomeromycetes</taxon>
        <taxon>Diversisporales</taxon>
        <taxon>Gigasporaceae</taxon>
        <taxon>Cetraspora</taxon>
    </lineage>
</organism>
<gene>
    <name evidence="8" type="ORF">CPELLU_LOCUS3790</name>
</gene>
<name>A0A9N9AI56_9GLOM</name>
<dbReference type="PANTHER" id="PTHR22731">
    <property type="entry name" value="RIBONUCLEASES P/MRP PROTEIN SUBUNIT POP1"/>
    <property type="match status" value="1"/>
</dbReference>
<feature type="domain" description="Pop1 N-terminal" evidence="5">
    <location>
        <begin position="135"/>
        <end position="201"/>
    </location>
</feature>
<reference evidence="8" key="1">
    <citation type="submission" date="2021-06" db="EMBL/GenBank/DDBJ databases">
        <authorList>
            <person name="Kallberg Y."/>
            <person name="Tangrot J."/>
            <person name="Rosling A."/>
        </authorList>
    </citation>
    <scope>NUCLEOTIDE SEQUENCE</scope>
    <source>
        <strain evidence="8">FL966</strain>
    </source>
</reference>
<dbReference type="Pfam" id="PF06978">
    <property type="entry name" value="POP1_N"/>
    <property type="match status" value="2"/>
</dbReference>
<keyword evidence="3" id="KW-0539">Nucleus</keyword>
<dbReference type="Pfam" id="PF08170">
    <property type="entry name" value="POPLD"/>
    <property type="match status" value="1"/>
</dbReference>
<feature type="region of interest" description="Disordered" evidence="4">
    <location>
        <begin position="1"/>
        <end position="25"/>
    </location>
</feature>